<protein>
    <recommendedName>
        <fullName evidence="3">Carboxypeptidase</fullName>
        <ecNumber evidence="3">3.4.16.-</ecNumber>
    </recommendedName>
</protein>
<reference evidence="4" key="2">
    <citation type="submission" date="2023-06" db="EMBL/GenBank/DDBJ databases">
        <authorList>
            <person name="Ma L."/>
            <person name="Liu K.-W."/>
            <person name="Li Z."/>
            <person name="Hsiao Y.-Y."/>
            <person name="Qi Y."/>
            <person name="Fu T."/>
            <person name="Tang G."/>
            <person name="Zhang D."/>
            <person name="Sun W.-H."/>
            <person name="Liu D.-K."/>
            <person name="Li Y."/>
            <person name="Chen G.-Z."/>
            <person name="Liu X.-D."/>
            <person name="Liao X.-Y."/>
            <person name="Jiang Y.-T."/>
            <person name="Yu X."/>
            <person name="Hao Y."/>
            <person name="Huang J."/>
            <person name="Zhao X.-W."/>
            <person name="Ke S."/>
            <person name="Chen Y.-Y."/>
            <person name="Wu W.-L."/>
            <person name="Hsu J.-L."/>
            <person name="Lin Y.-F."/>
            <person name="Huang M.-D."/>
            <person name="Li C.-Y."/>
            <person name="Huang L."/>
            <person name="Wang Z.-W."/>
            <person name="Zhao X."/>
            <person name="Zhong W.-Y."/>
            <person name="Peng D.-H."/>
            <person name="Ahmad S."/>
            <person name="Lan S."/>
            <person name="Zhang J.-S."/>
            <person name="Tsai W.-C."/>
            <person name="Van De Peer Y."/>
            <person name="Liu Z.-J."/>
        </authorList>
    </citation>
    <scope>NUCLEOTIDE SEQUENCE</scope>
    <source>
        <strain evidence="4">CP</strain>
        <tissue evidence="4">Leaves</tissue>
    </source>
</reference>
<dbReference type="Gene3D" id="3.40.50.12670">
    <property type="match status" value="1"/>
</dbReference>
<proteinExistence type="inferred from homology"/>
<sequence>MKSAFHIILFICCFTIIKIHGHGGATKYVPLSRFPMFRAKRSIERPIRASTTGTYYKPVYVSPQEGLRDADKISSLPGQPEGVEFDQYSGYVTVDPKAGRALFYYFVESPVGASDKPLVLWLNGGPGCSSFGAGAMEELGPFRVNKDGSTLSRNNYAWNNDYVKSGDQRTAEDSYTFLVNWLERFPEYKSRDFYITGESYAGHYVPQLAYTILQKNYITNQTIINLKGIAFGGFDPCTEHYIANYLNIPEVQKAFHANSTALPGPWSACNGDNDGEIPVTSTRYAVSRLGLPVKTPWYPWYTQGEVGGLALVTVRGAGHFVPSYQPARALTLFTSFLEGKLPPSS</sequence>
<dbReference type="AlphaFoldDB" id="A0AAV9DPC6"/>
<evidence type="ECO:0000256" key="1">
    <source>
        <dbReference type="ARBA" id="ARBA00009431"/>
    </source>
</evidence>
<dbReference type="PANTHER" id="PTHR11802">
    <property type="entry name" value="SERINE PROTEASE FAMILY S10 SERINE CARBOXYPEPTIDASE"/>
    <property type="match status" value="1"/>
</dbReference>
<dbReference type="SUPFAM" id="SSF53474">
    <property type="entry name" value="alpha/beta-Hydrolases"/>
    <property type="match status" value="1"/>
</dbReference>
<dbReference type="PROSITE" id="PS00560">
    <property type="entry name" value="CARBOXYPEPT_SER_HIS"/>
    <property type="match status" value="1"/>
</dbReference>
<keyword evidence="2" id="KW-0325">Glycoprotein</keyword>
<dbReference type="Proteomes" id="UP001180020">
    <property type="component" value="Unassembled WGS sequence"/>
</dbReference>
<evidence type="ECO:0000256" key="2">
    <source>
        <dbReference type="ARBA" id="ARBA00023180"/>
    </source>
</evidence>
<organism evidence="4 5">
    <name type="scientific">Acorus calamus</name>
    <name type="common">Sweet flag</name>
    <dbReference type="NCBI Taxonomy" id="4465"/>
    <lineage>
        <taxon>Eukaryota</taxon>
        <taxon>Viridiplantae</taxon>
        <taxon>Streptophyta</taxon>
        <taxon>Embryophyta</taxon>
        <taxon>Tracheophyta</taxon>
        <taxon>Spermatophyta</taxon>
        <taxon>Magnoliopsida</taxon>
        <taxon>Liliopsida</taxon>
        <taxon>Acoraceae</taxon>
        <taxon>Acorus</taxon>
    </lineage>
</organism>
<dbReference type="InterPro" id="IPR033124">
    <property type="entry name" value="Ser_caboxypep_his_AS"/>
</dbReference>
<dbReference type="Gene3D" id="3.40.50.1820">
    <property type="entry name" value="alpha/beta hydrolase"/>
    <property type="match status" value="1"/>
</dbReference>
<dbReference type="EC" id="3.4.16.-" evidence="3"/>
<dbReference type="Gene3D" id="6.10.250.940">
    <property type="match status" value="1"/>
</dbReference>
<evidence type="ECO:0000256" key="3">
    <source>
        <dbReference type="RuleBase" id="RU361156"/>
    </source>
</evidence>
<comment type="similarity">
    <text evidence="1 3">Belongs to the peptidase S10 family.</text>
</comment>
<keyword evidence="3" id="KW-0645">Protease</keyword>
<dbReference type="EMBL" id="JAUJYO010000012">
    <property type="protein sequence ID" value="KAK1302776.1"/>
    <property type="molecule type" value="Genomic_DNA"/>
</dbReference>
<name>A0AAV9DPC6_ACOCL</name>
<evidence type="ECO:0000313" key="5">
    <source>
        <dbReference type="Proteomes" id="UP001180020"/>
    </source>
</evidence>
<gene>
    <name evidence="4" type="primary">CXP:2-3</name>
    <name evidence="4" type="ORF">QJS10_CPB12g01579</name>
</gene>
<dbReference type="InterPro" id="IPR029058">
    <property type="entry name" value="AB_hydrolase_fold"/>
</dbReference>
<keyword evidence="3" id="KW-0732">Signal</keyword>
<dbReference type="InterPro" id="IPR018202">
    <property type="entry name" value="Ser_caboxypep_ser_AS"/>
</dbReference>
<feature type="chain" id="PRO_5043109294" description="Carboxypeptidase" evidence="3">
    <location>
        <begin position="22"/>
        <end position="345"/>
    </location>
</feature>
<keyword evidence="3" id="KW-0378">Hydrolase</keyword>
<dbReference type="PROSITE" id="PS00131">
    <property type="entry name" value="CARBOXYPEPT_SER_SER"/>
    <property type="match status" value="1"/>
</dbReference>
<keyword evidence="5" id="KW-1185">Reference proteome</keyword>
<dbReference type="GO" id="GO:0006508">
    <property type="term" value="P:proteolysis"/>
    <property type="evidence" value="ECO:0007669"/>
    <property type="project" value="UniProtKB-KW"/>
</dbReference>
<feature type="signal peptide" evidence="3">
    <location>
        <begin position="1"/>
        <end position="21"/>
    </location>
</feature>
<accession>A0AAV9DPC6</accession>
<comment type="caution">
    <text evidence="4">The sequence shown here is derived from an EMBL/GenBank/DDBJ whole genome shotgun (WGS) entry which is preliminary data.</text>
</comment>
<dbReference type="GO" id="GO:0004185">
    <property type="term" value="F:serine-type carboxypeptidase activity"/>
    <property type="evidence" value="ECO:0007669"/>
    <property type="project" value="UniProtKB-UniRule"/>
</dbReference>
<dbReference type="GO" id="GO:0005773">
    <property type="term" value="C:vacuole"/>
    <property type="evidence" value="ECO:0007669"/>
    <property type="project" value="TreeGrafter"/>
</dbReference>
<evidence type="ECO:0000313" key="4">
    <source>
        <dbReference type="EMBL" id="KAK1302776.1"/>
    </source>
</evidence>
<dbReference type="Pfam" id="PF00450">
    <property type="entry name" value="Peptidase_S10"/>
    <property type="match status" value="3"/>
</dbReference>
<dbReference type="InterPro" id="IPR001563">
    <property type="entry name" value="Peptidase_S10"/>
</dbReference>
<keyword evidence="3 4" id="KW-0121">Carboxypeptidase</keyword>
<dbReference type="PANTHER" id="PTHR11802:SF470">
    <property type="entry name" value="CARBOXYPEPTIDASE"/>
    <property type="match status" value="1"/>
</dbReference>
<reference evidence="4" key="1">
    <citation type="journal article" date="2023" name="Nat. Commun.">
        <title>Diploid and tetraploid genomes of Acorus and the evolution of monocots.</title>
        <authorList>
            <person name="Ma L."/>
            <person name="Liu K.W."/>
            <person name="Li Z."/>
            <person name="Hsiao Y.Y."/>
            <person name="Qi Y."/>
            <person name="Fu T."/>
            <person name="Tang G.D."/>
            <person name="Zhang D."/>
            <person name="Sun W.H."/>
            <person name="Liu D.K."/>
            <person name="Li Y."/>
            <person name="Chen G.Z."/>
            <person name="Liu X.D."/>
            <person name="Liao X.Y."/>
            <person name="Jiang Y.T."/>
            <person name="Yu X."/>
            <person name="Hao Y."/>
            <person name="Huang J."/>
            <person name="Zhao X.W."/>
            <person name="Ke S."/>
            <person name="Chen Y.Y."/>
            <person name="Wu W.L."/>
            <person name="Hsu J.L."/>
            <person name="Lin Y.F."/>
            <person name="Huang M.D."/>
            <person name="Li C.Y."/>
            <person name="Huang L."/>
            <person name="Wang Z.W."/>
            <person name="Zhao X."/>
            <person name="Zhong W.Y."/>
            <person name="Peng D.H."/>
            <person name="Ahmad S."/>
            <person name="Lan S."/>
            <person name="Zhang J.S."/>
            <person name="Tsai W.C."/>
            <person name="Van de Peer Y."/>
            <person name="Liu Z.J."/>
        </authorList>
    </citation>
    <scope>NUCLEOTIDE SEQUENCE</scope>
    <source>
        <strain evidence="4">CP</strain>
    </source>
</reference>